<dbReference type="InterPro" id="IPR039448">
    <property type="entry name" value="Beta_helix"/>
</dbReference>
<organism evidence="3">
    <name type="scientific">uncultured Sphingomonadaceae bacterium</name>
    <dbReference type="NCBI Taxonomy" id="169976"/>
    <lineage>
        <taxon>Bacteria</taxon>
        <taxon>Pseudomonadati</taxon>
        <taxon>Pseudomonadota</taxon>
        <taxon>Alphaproteobacteria</taxon>
        <taxon>Sphingomonadales</taxon>
        <taxon>Sphingomonadaceae</taxon>
        <taxon>environmental samples</taxon>
    </lineage>
</organism>
<gene>
    <name evidence="3" type="ORF">AVDCRST_MAG39-440</name>
</gene>
<dbReference type="AlphaFoldDB" id="A0A6J4S8A6"/>
<dbReference type="PROSITE" id="PS51318">
    <property type="entry name" value="TAT"/>
    <property type="match status" value="1"/>
</dbReference>
<dbReference type="EMBL" id="CADCVW010000020">
    <property type="protein sequence ID" value="CAA9485811.1"/>
    <property type="molecule type" value="Genomic_DNA"/>
</dbReference>
<dbReference type="SUPFAM" id="SSF51126">
    <property type="entry name" value="Pectin lyase-like"/>
    <property type="match status" value="1"/>
</dbReference>
<protein>
    <recommendedName>
        <fullName evidence="2">Right handed beta helix domain-containing protein</fullName>
    </recommendedName>
</protein>
<feature type="chain" id="PRO_5027095765" description="Right handed beta helix domain-containing protein" evidence="1">
    <location>
        <begin position="27"/>
        <end position="477"/>
    </location>
</feature>
<dbReference type="Pfam" id="PF13229">
    <property type="entry name" value="Beta_helix"/>
    <property type="match status" value="1"/>
</dbReference>
<evidence type="ECO:0000313" key="3">
    <source>
        <dbReference type="EMBL" id="CAA9485811.1"/>
    </source>
</evidence>
<name>A0A6J4S8A6_9SPHN</name>
<dbReference type="InterPro" id="IPR006311">
    <property type="entry name" value="TAT_signal"/>
</dbReference>
<evidence type="ECO:0000256" key="1">
    <source>
        <dbReference type="SAM" id="SignalP"/>
    </source>
</evidence>
<accession>A0A6J4S8A6</accession>
<reference evidence="3" key="1">
    <citation type="submission" date="2020-02" db="EMBL/GenBank/DDBJ databases">
        <authorList>
            <person name="Meier V. D."/>
        </authorList>
    </citation>
    <scope>NUCLEOTIDE SEQUENCE</scope>
    <source>
        <strain evidence="3">AVDCRST_MAG39</strain>
    </source>
</reference>
<feature type="signal peptide" evidence="1">
    <location>
        <begin position="1"/>
        <end position="26"/>
    </location>
</feature>
<keyword evidence="1" id="KW-0732">Signal</keyword>
<proteinExistence type="predicted"/>
<dbReference type="InterPro" id="IPR012334">
    <property type="entry name" value="Pectin_lyas_fold"/>
</dbReference>
<feature type="domain" description="Right handed beta helix" evidence="2">
    <location>
        <begin position="205"/>
        <end position="328"/>
    </location>
</feature>
<dbReference type="InterPro" id="IPR011050">
    <property type="entry name" value="Pectin_lyase_fold/virulence"/>
</dbReference>
<dbReference type="Gene3D" id="2.160.20.10">
    <property type="entry name" value="Single-stranded right-handed beta-helix, Pectin lyase-like"/>
    <property type="match status" value="1"/>
</dbReference>
<sequence length="477" mass="51742">MYLTRRHLLAGAAAAALIPSAACAQAAPTGDLPTFTPEDFGARGDGRTNDTRALARLAAAVNAAGGGRVVFRRATYVVGEQRPTGRRDTYYAWEPAPVLEFAQLTRGLTIEGNGARLRCAPGLRYGTFDPATGAPRENKMPFTENLVATPYRYMIRVADCSGPVLVQDLELDGNLDRLVIGGGYGDTGWQIAAVGLALFNNRGPETVSGVHTHHHGQDGLYIDGLDREEDLTSRLIRGVRAEYNGRQGCSIVGGRGYRFEECRFAHTGRAALSSAPGAGVDIEAENGKRNRDFRFVDCEFVDNSGSGLVADSGDSEGARFERCLFVGTTAWSAWPNKPLFRFDDCRFVGAIVAPFTSADLEEVAQFRSCEFRDDPALSSTGQVFLGGGEAALIADLSDRRALFDRCHFRLTDRGVLPWSKNAIYRNCRMEQRAARQGTPQGVYEGETSIAGNVDLYGSRVPGVVVLNGRRIARTELR</sequence>
<evidence type="ECO:0000259" key="2">
    <source>
        <dbReference type="Pfam" id="PF13229"/>
    </source>
</evidence>